<keyword evidence="5" id="KW-0808">Transferase</keyword>
<proteinExistence type="inferred from homology"/>
<dbReference type="GO" id="GO:0090486">
    <property type="term" value="F:small RNA 2'-O-methyltransferase activity"/>
    <property type="evidence" value="ECO:0007669"/>
    <property type="project" value="UniProtKB-EC"/>
</dbReference>
<evidence type="ECO:0000256" key="7">
    <source>
        <dbReference type="ARBA" id="ARBA00022723"/>
    </source>
</evidence>
<dbReference type="InterPro" id="IPR029063">
    <property type="entry name" value="SAM-dependent_MTases_sf"/>
</dbReference>
<evidence type="ECO:0000256" key="12">
    <source>
        <dbReference type="ARBA" id="ARBA00035025"/>
    </source>
</evidence>
<dbReference type="GO" id="GO:0005634">
    <property type="term" value="C:nucleus"/>
    <property type="evidence" value="ECO:0007669"/>
    <property type="project" value="TreeGrafter"/>
</dbReference>
<comment type="catalytic activity">
    <reaction evidence="13">
        <text>small RNA 3'-end nucleotide + S-adenosyl-L-methionine = small RNA 3'-end 2'-O-methylnucleotide + S-adenosyl-L-homocysteine + H(+)</text>
        <dbReference type="Rhea" id="RHEA:37887"/>
        <dbReference type="Rhea" id="RHEA-COMP:10415"/>
        <dbReference type="Rhea" id="RHEA-COMP:10416"/>
        <dbReference type="ChEBI" id="CHEBI:15378"/>
        <dbReference type="ChEBI" id="CHEBI:57856"/>
        <dbReference type="ChEBI" id="CHEBI:59789"/>
        <dbReference type="ChEBI" id="CHEBI:74896"/>
        <dbReference type="ChEBI" id="CHEBI:74898"/>
        <dbReference type="EC" id="2.1.1.386"/>
    </reaction>
</comment>
<dbReference type="Gene3D" id="3.40.50.150">
    <property type="entry name" value="Vaccinia Virus protein VP39"/>
    <property type="match status" value="1"/>
</dbReference>
<feature type="region of interest" description="Disordered" evidence="14">
    <location>
        <begin position="1"/>
        <end position="45"/>
    </location>
</feature>
<dbReference type="GO" id="GO:0003723">
    <property type="term" value="F:RNA binding"/>
    <property type="evidence" value="ECO:0007669"/>
    <property type="project" value="UniProtKB-KW"/>
</dbReference>
<organism evidence="15">
    <name type="scientific">Oikopleura dioica</name>
    <name type="common">Tunicate</name>
    <dbReference type="NCBI Taxonomy" id="34765"/>
    <lineage>
        <taxon>Eukaryota</taxon>
        <taxon>Metazoa</taxon>
        <taxon>Chordata</taxon>
        <taxon>Tunicata</taxon>
        <taxon>Appendicularia</taxon>
        <taxon>Copelata</taxon>
        <taxon>Oikopleuridae</taxon>
        <taxon>Oikopleura</taxon>
    </lineage>
</organism>
<keyword evidence="9" id="KW-0694">RNA-binding</keyword>
<evidence type="ECO:0000256" key="9">
    <source>
        <dbReference type="ARBA" id="ARBA00022884"/>
    </source>
</evidence>
<comment type="similarity">
    <text evidence="2">Belongs to the methyltransferase superfamily. HEN1 family.</text>
</comment>
<feature type="compositionally biased region" description="Acidic residues" evidence="14">
    <location>
        <begin position="1"/>
        <end position="10"/>
    </location>
</feature>
<dbReference type="CDD" id="cd02440">
    <property type="entry name" value="AdoMet_MTases"/>
    <property type="match status" value="1"/>
</dbReference>
<evidence type="ECO:0000256" key="3">
    <source>
        <dbReference type="ARBA" id="ARBA00021330"/>
    </source>
</evidence>
<evidence type="ECO:0000256" key="1">
    <source>
        <dbReference type="ARBA" id="ARBA00001946"/>
    </source>
</evidence>
<dbReference type="GO" id="GO:0034587">
    <property type="term" value="P:piRNA processing"/>
    <property type="evidence" value="ECO:0007669"/>
    <property type="project" value="TreeGrafter"/>
</dbReference>
<dbReference type="GO" id="GO:0005737">
    <property type="term" value="C:cytoplasm"/>
    <property type="evidence" value="ECO:0007669"/>
    <property type="project" value="TreeGrafter"/>
</dbReference>
<keyword evidence="10" id="KW-0943">RNA-mediated gene silencing</keyword>
<evidence type="ECO:0000313" key="15">
    <source>
        <dbReference type="EMBL" id="CBY31741.1"/>
    </source>
</evidence>
<dbReference type="GO" id="GO:0030422">
    <property type="term" value="P:siRNA processing"/>
    <property type="evidence" value="ECO:0007669"/>
    <property type="project" value="TreeGrafter"/>
</dbReference>
<evidence type="ECO:0000256" key="10">
    <source>
        <dbReference type="ARBA" id="ARBA00023158"/>
    </source>
</evidence>
<evidence type="ECO:0000256" key="13">
    <source>
        <dbReference type="ARBA" id="ARBA00048418"/>
    </source>
</evidence>
<dbReference type="EC" id="2.1.1.386" evidence="12"/>
<evidence type="ECO:0000256" key="11">
    <source>
        <dbReference type="ARBA" id="ARBA00029981"/>
    </source>
</evidence>
<reference evidence="15" key="1">
    <citation type="journal article" date="2010" name="Science">
        <title>Plasticity of animal genome architecture unmasked by rapid evolution of a pelagic tunicate.</title>
        <authorList>
            <person name="Denoeud F."/>
            <person name="Henriet S."/>
            <person name="Mungpakdee S."/>
            <person name="Aury J.M."/>
            <person name="Da Silva C."/>
            <person name="Brinkmann H."/>
            <person name="Mikhaleva J."/>
            <person name="Olsen L.C."/>
            <person name="Jubin C."/>
            <person name="Canestro C."/>
            <person name="Bouquet J.M."/>
            <person name="Danks G."/>
            <person name="Poulain J."/>
            <person name="Campsteijn C."/>
            <person name="Adamski M."/>
            <person name="Cross I."/>
            <person name="Yadetie F."/>
            <person name="Muffato M."/>
            <person name="Louis A."/>
            <person name="Butcher S."/>
            <person name="Tsagkogeorga G."/>
            <person name="Konrad A."/>
            <person name="Singh S."/>
            <person name="Jensen M.F."/>
            <person name="Cong E.H."/>
            <person name="Eikeseth-Otteraa H."/>
            <person name="Noel B."/>
            <person name="Anthouard V."/>
            <person name="Porcel B.M."/>
            <person name="Kachouri-Lafond R."/>
            <person name="Nishino A."/>
            <person name="Ugolini M."/>
            <person name="Chourrout P."/>
            <person name="Nishida H."/>
            <person name="Aasland R."/>
            <person name="Huzurbazar S."/>
            <person name="Westhof E."/>
            <person name="Delsuc F."/>
            <person name="Lehrach H."/>
            <person name="Reinhardt R."/>
            <person name="Weissenbach J."/>
            <person name="Roy S.W."/>
            <person name="Artiguenave F."/>
            <person name="Postlethwait J.H."/>
            <person name="Manak J.R."/>
            <person name="Thompson E.M."/>
            <person name="Jaillon O."/>
            <person name="Du Pasquier L."/>
            <person name="Boudinot P."/>
            <person name="Liberles D.A."/>
            <person name="Volff J.N."/>
            <person name="Philippe H."/>
            <person name="Lenhard B."/>
            <person name="Roest Crollius H."/>
            <person name="Wincker P."/>
            <person name="Chourrout D."/>
        </authorList>
    </citation>
    <scope>NUCLEOTIDE SEQUENCE [LARGE SCALE GENOMIC DNA]</scope>
</reference>
<dbReference type="Proteomes" id="UP000011014">
    <property type="component" value="Unassembled WGS sequence"/>
</dbReference>
<dbReference type="SUPFAM" id="SSF53335">
    <property type="entry name" value="S-adenosyl-L-methionine-dependent methyltransferases"/>
    <property type="match status" value="1"/>
</dbReference>
<comment type="cofactor">
    <cofactor evidence="1">
        <name>Mg(2+)</name>
        <dbReference type="ChEBI" id="CHEBI:18420"/>
    </cofactor>
</comment>
<evidence type="ECO:0000256" key="2">
    <source>
        <dbReference type="ARBA" id="ARBA00009026"/>
    </source>
</evidence>
<keyword evidence="7" id="KW-0479">Metal-binding</keyword>
<accession>E4Y7Z1</accession>
<evidence type="ECO:0000256" key="4">
    <source>
        <dbReference type="ARBA" id="ARBA00022603"/>
    </source>
</evidence>
<evidence type="ECO:0000256" key="8">
    <source>
        <dbReference type="ARBA" id="ARBA00022842"/>
    </source>
</evidence>
<evidence type="ECO:0000256" key="5">
    <source>
        <dbReference type="ARBA" id="ARBA00022679"/>
    </source>
</evidence>
<feature type="compositionally biased region" description="Basic and acidic residues" evidence="14">
    <location>
        <begin position="16"/>
        <end position="44"/>
    </location>
</feature>
<name>E4Y7Z1_OIKDI</name>
<keyword evidence="8" id="KW-0460">Magnesium</keyword>
<dbReference type="PANTHER" id="PTHR21404">
    <property type="entry name" value="HEN1"/>
    <property type="match status" value="1"/>
</dbReference>
<protein>
    <recommendedName>
        <fullName evidence="3">Small RNA 2'-O-methyltransferase</fullName>
        <ecNumber evidence="12">2.1.1.386</ecNumber>
    </recommendedName>
    <alternativeName>
        <fullName evidence="11">HEN1 methyltransferase homolog 1</fullName>
    </alternativeName>
</protein>
<evidence type="ECO:0000256" key="14">
    <source>
        <dbReference type="SAM" id="MobiDB-lite"/>
    </source>
</evidence>
<keyword evidence="4" id="KW-0489">Methyltransferase</keyword>
<dbReference type="Pfam" id="PF13489">
    <property type="entry name" value="Methyltransf_23"/>
    <property type="match status" value="1"/>
</dbReference>
<sequence length="448" mass="51861">MAAAREEDENWSQNSRIDDFEHERSAERNIPEREEEKETIEHDVPQNGNITYFEPKLYLQRYDYVLDYVEKTKAKTVIDLGCAECKFVRELAKLQLKRVVGIDIQKELLTSNKFALESSFDNFYMGSDFKREQDCTIELYEGNACEIPESTLQGVDLLSCIELIEHINEEDHPGLLKTIFHDIRPKTAIITTPNGDFNSHWQTMPHGNFRHDDHRFEWSREEFKKFTEHVLSRFPEYSVKIEGIGKHWGGDYSKGFCSQSAVFTLNPYPYLPGTTTPNPERPLESSYKLVHRSVLRMFDFKSMLYDAVLQILNASHDILEPSEDRNRNAWGAPPETTKPLGATSKNGMFYQFPTGARSCNDDDVGYISQASVDHSQYELHHQHDTYHSVLECEHCPYCDHYYYPQVGPQLIHAFVVNIAPLECEHTPECEYYCYPRSGSQTALMYALG</sequence>
<evidence type="ECO:0000256" key="6">
    <source>
        <dbReference type="ARBA" id="ARBA00022691"/>
    </source>
</evidence>
<keyword evidence="6" id="KW-0949">S-adenosyl-L-methionine</keyword>
<dbReference type="InterPro" id="IPR026610">
    <property type="entry name" value="Hen1"/>
</dbReference>
<dbReference type="PANTHER" id="PTHR21404:SF3">
    <property type="entry name" value="SMALL RNA 2'-O-METHYLTRANSFERASE"/>
    <property type="match status" value="1"/>
</dbReference>
<dbReference type="AlphaFoldDB" id="E4Y7Z1"/>
<gene>
    <name evidence="15" type="ORF">GSOID_T00028951001</name>
</gene>
<dbReference type="EMBL" id="FN654315">
    <property type="protein sequence ID" value="CBY31741.1"/>
    <property type="molecule type" value="Genomic_DNA"/>
</dbReference>
<dbReference type="GO" id="GO:0046872">
    <property type="term" value="F:metal ion binding"/>
    <property type="evidence" value="ECO:0007669"/>
    <property type="project" value="UniProtKB-KW"/>
</dbReference>
<dbReference type="GO" id="GO:0001510">
    <property type="term" value="P:RNA methylation"/>
    <property type="evidence" value="ECO:0007669"/>
    <property type="project" value="InterPro"/>
</dbReference>